<dbReference type="InterPro" id="IPR021005">
    <property type="entry name" value="Znf_CGNR"/>
</dbReference>
<dbReference type="Pfam" id="PF11706">
    <property type="entry name" value="zf-CGNR"/>
    <property type="match status" value="1"/>
</dbReference>
<dbReference type="OrthoDB" id="3211108at2"/>
<dbReference type="Gene3D" id="1.10.3300.10">
    <property type="entry name" value="Jann2411-like domain"/>
    <property type="match status" value="1"/>
</dbReference>
<proteinExistence type="predicted"/>
<dbReference type="InterPro" id="IPR023286">
    <property type="entry name" value="ABATE_dom_sf"/>
</dbReference>
<dbReference type="PANTHER" id="PTHR35525">
    <property type="entry name" value="BLL6575 PROTEIN"/>
    <property type="match status" value="1"/>
</dbReference>
<dbReference type="AlphaFoldDB" id="A0A438MIM8"/>
<protein>
    <submittedName>
        <fullName evidence="2">Putative RNA-binding Zn ribbon-like protein</fullName>
    </submittedName>
</protein>
<reference evidence="2 3" key="1">
    <citation type="submission" date="2019-01" db="EMBL/GenBank/DDBJ databases">
        <title>Sequencing the genomes of 1000 actinobacteria strains.</title>
        <authorList>
            <person name="Klenk H.-P."/>
        </authorList>
    </citation>
    <scope>NUCLEOTIDE SEQUENCE [LARGE SCALE GENOMIC DNA]</scope>
    <source>
        <strain evidence="2 3">DSM 43925</strain>
    </source>
</reference>
<evidence type="ECO:0000259" key="1">
    <source>
        <dbReference type="Pfam" id="PF11706"/>
    </source>
</evidence>
<feature type="domain" description="Zinc finger CGNR" evidence="1">
    <location>
        <begin position="148"/>
        <end position="189"/>
    </location>
</feature>
<evidence type="ECO:0000313" key="3">
    <source>
        <dbReference type="Proteomes" id="UP000284824"/>
    </source>
</evidence>
<dbReference type="PANTHER" id="PTHR35525:SF3">
    <property type="entry name" value="BLL6575 PROTEIN"/>
    <property type="match status" value="1"/>
</dbReference>
<dbReference type="Pfam" id="PF07336">
    <property type="entry name" value="ABATE"/>
    <property type="match status" value="1"/>
</dbReference>
<dbReference type="EMBL" id="SAUN01000001">
    <property type="protein sequence ID" value="RVX45406.1"/>
    <property type="molecule type" value="Genomic_DNA"/>
</dbReference>
<dbReference type="SUPFAM" id="SSF160904">
    <property type="entry name" value="Jann2411-like"/>
    <property type="match status" value="1"/>
</dbReference>
<name>A0A438MIM8_9ACTN</name>
<keyword evidence="3" id="KW-1185">Reference proteome</keyword>
<dbReference type="InterPro" id="IPR010852">
    <property type="entry name" value="ABATE"/>
</dbReference>
<accession>A0A438MIM8</accession>
<evidence type="ECO:0000313" key="2">
    <source>
        <dbReference type="EMBL" id="RVX45406.1"/>
    </source>
</evidence>
<comment type="caution">
    <text evidence="2">The sequence shown here is derived from an EMBL/GenBank/DDBJ whole genome shotgun (WGS) entry which is preliminary data.</text>
</comment>
<organism evidence="2 3">
    <name type="scientific">Nonomuraea polychroma</name>
    <dbReference type="NCBI Taxonomy" id="46176"/>
    <lineage>
        <taxon>Bacteria</taxon>
        <taxon>Bacillati</taxon>
        <taxon>Actinomycetota</taxon>
        <taxon>Actinomycetes</taxon>
        <taxon>Streptosporangiales</taxon>
        <taxon>Streptosporangiaceae</taxon>
        <taxon>Nonomuraea</taxon>
    </lineage>
</organism>
<sequence>MGQPQDVPLVSMDLLIGEPLALDLVNTRARDFDALDAAGDFQTWLARQADRLTPPSAPLTAAGLAAVRRLRGHVESALNAVRDGAVPPDAAIAALNEAARAAPPYRVLEWRDGSFRTGTDRDGDDLARLLAQLAEAAADLLTDSAVGRIRGCEGPDCRMVFLPAHPRRRWCSPDLCGNRVRVARYYQRHKPT</sequence>
<gene>
    <name evidence="2" type="ORF">EDD27_8199</name>
</gene>
<dbReference type="Proteomes" id="UP000284824">
    <property type="component" value="Unassembled WGS sequence"/>
</dbReference>